<dbReference type="InterPro" id="IPR001314">
    <property type="entry name" value="Peptidase_S1A"/>
</dbReference>
<dbReference type="InterPro" id="IPR009003">
    <property type="entry name" value="Peptidase_S1_PA"/>
</dbReference>
<protein>
    <recommendedName>
        <fullName evidence="4">Peptidase S1 domain-containing protein</fullName>
    </recommendedName>
</protein>
<dbReference type="InterPro" id="IPR018114">
    <property type="entry name" value="TRYPSIN_HIS"/>
</dbReference>
<keyword evidence="2" id="KW-0720">Serine protease</keyword>
<feature type="domain" description="Peptidase S1" evidence="4">
    <location>
        <begin position="222"/>
        <end position="442"/>
    </location>
</feature>
<keyword evidence="1" id="KW-1015">Disulfide bond</keyword>
<evidence type="ECO:0000259" key="4">
    <source>
        <dbReference type="PROSITE" id="PS50240"/>
    </source>
</evidence>
<keyword evidence="2" id="KW-0378">Hydrolase</keyword>
<dbReference type="SMART" id="SM00020">
    <property type="entry name" value="Tryp_SPc"/>
    <property type="match status" value="1"/>
</dbReference>
<dbReference type="PROSITE" id="PS00135">
    <property type="entry name" value="TRYPSIN_SER"/>
    <property type="match status" value="1"/>
</dbReference>
<feature type="region of interest" description="Disordered" evidence="3">
    <location>
        <begin position="414"/>
        <end position="453"/>
    </location>
</feature>
<dbReference type="Gene3D" id="2.40.10.10">
    <property type="entry name" value="Trypsin-like serine proteases"/>
    <property type="match status" value="2"/>
</dbReference>
<accession>A0ABN8ATN1</accession>
<dbReference type="PROSITE" id="PS50240">
    <property type="entry name" value="TRYPSIN_DOM"/>
    <property type="match status" value="1"/>
</dbReference>
<dbReference type="InterPro" id="IPR001254">
    <property type="entry name" value="Trypsin_dom"/>
</dbReference>
<evidence type="ECO:0000256" key="2">
    <source>
        <dbReference type="RuleBase" id="RU363034"/>
    </source>
</evidence>
<dbReference type="PRINTS" id="PR00722">
    <property type="entry name" value="CHYMOTRYPSIN"/>
</dbReference>
<organism evidence="5 6">
    <name type="scientific">Chilo suppressalis</name>
    <name type="common">Asiatic rice borer moth</name>
    <dbReference type="NCBI Taxonomy" id="168631"/>
    <lineage>
        <taxon>Eukaryota</taxon>
        <taxon>Metazoa</taxon>
        <taxon>Ecdysozoa</taxon>
        <taxon>Arthropoda</taxon>
        <taxon>Hexapoda</taxon>
        <taxon>Insecta</taxon>
        <taxon>Pterygota</taxon>
        <taxon>Neoptera</taxon>
        <taxon>Endopterygota</taxon>
        <taxon>Lepidoptera</taxon>
        <taxon>Glossata</taxon>
        <taxon>Ditrysia</taxon>
        <taxon>Pyraloidea</taxon>
        <taxon>Crambidae</taxon>
        <taxon>Crambinae</taxon>
        <taxon>Chilo</taxon>
    </lineage>
</organism>
<dbReference type="CDD" id="cd00190">
    <property type="entry name" value="Tryp_SPc"/>
    <property type="match status" value="1"/>
</dbReference>
<dbReference type="SUPFAM" id="SSF50494">
    <property type="entry name" value="Trypsin-like serine proteases"/>
    <property type="match status" value="1"/>
</dbReference>
<evidence type="ECO:0000313" key="6">
    <source>
        <dbReference type="Proteomes" id="UP001153292"/>
    </source>
</evidence>
<keyword evidence="6" id="KW-1185">Reference proteome</keyword>
<feature type="compositionally biased region" description="Basic and acidic residues" evidence="3">
    <location>
        <begin position="441"/>
        <end position="453"/>
    </location>
</feature>
<dbReference type="PANTHER" id="PTHR24252:SF7">
    <property type="entry name" value="HYALIN"/>
    <property type="match status" value="1"/>
</dbReference>
<keyword evidence="2" id="KW-0645">Protease</keyword>
<reference evidence="5" key="1">
    <citation type="submission" date="2021-12" db="EMBL/GenBank/DDBJ databases">
        <authorList>
            <person name="King R."/>
        </authorList>
    </citation>
    <scope>NUCLEOTIDE SEQUENCE</scope>
</reference>
<sequence>MEVVCFTDVTAKAKKVEEEAHLASIGTSLVIQDKRLLGLDVALDKTSRRHDVPQPTPQDPSGAPYPGGGCPNTSRGKPKVPQPARGRVAGAARLPLSKRGRLLARQFVFESFTFAEKWLVTCDQKCLVNSHLRKNVSMMRVVMGLGALCTLAALAAAEGGAAVSTEAAPRSTPTPGPQDKGFIDWISNLLGGGSSTTLRPVNDPPDNCPACQCGIARTRRRIVGGYETKMLEFPWMAVLMYNGRFYCAGSLINDLYVLTAAHCTAGFRKERLTVRFLEHDRSNSSETSTIDRKVSAIIRHLRYNPSTYDNDIALLKLDQRVDLSSALKRVRSEGEGSGSGDAEVGVRPVCLPTAGLSYSNHSGVVAGWGTTEEGGSVSNTLQETYVPIISNEECRKTAYKQRITDNMMCAGEAQGGRDACQGDSGGPLHVKNDTTGQYQEVGDHTEQEKKHKT</sequence>
<dbReference type="InterPro" id="IPR043504">
    <property type="entry name" value="Peptidase_S1_PA_chymotrypsin"/>
</dbReference>
<dbReference type="PANTHER" id="PTHR24252">
    <property type="entry name" value="ACROSIN-RELATED"/>
    <property type="match status" value="1"/>
</dbReference>
<evidence type="ECO:0000256" key="3">
    <source>
        <dbReference type="SAM" id="MobiDB-lite"/>
    </source>
</evidence>
<dbReference type="InterPro" id="IPR033116">
    <property type="entry name" value="TRYPSIN_SER"/>
</dbReference>
<dbReference type="Pfam" id="PF00089">
    <property type="entry name" value="Trypsin"/>
    <property type="match status" value="1"/>
</dbReference>
<name>A0ABN8ATN1_CHISP</name>
<evidence type="ECO:0000313" key="5">
    <source>
        <dbReference type="EMBL" id="CAH0399306.1"/>
    </source>
</evidence>
<dbReference type="Proteomes" id="UP001153292">
    <property type="component" value="Chromosome 13"/>
</dbReference>
<gene>
    <name evidence="5" type="ORF">CHILSU_LOCUS2444</name>
</gene>
<evidence type="ECO:0000256" key="1">
    <source>
        <dbReference type="ARBA" id="ARBA00023157"/>
    </source>
</evidence>
<dbReference type="EMBL" id="OU963906">
    <property type="protein sequence ID" value="CAH0399306.1"/>
    <property type="molecule type" value="Genomic_DNA"/>
</dbReference>
<dbReference type="PROSITE" id="PS00134">
    <property type="entry name" value="TRYPSIN_HIS"/>
    <property type="match status" value="1"/>
</dbReference>
<feature type="region of interest" description="Disordered" evidence="3">
    <location>
        <begin position="46"/>
        <end position="86"/>
    </location>
</feature>
<proteinExistence type="predicted"/>